<dbReference type="SUPFAM" id="SSF52540">
    <property type="entry name" value="P-loop containing nucleoside triphosphate hydrolases"/>
    <property type="match status" value="1"/>
</dbReference>
<evidence type="ECO:0000256" key="3">
    <source>
        <dbReference type="ARBA" id="ARBA00022722"/>
    </source>
</evidence>
<comment type="similarity">
    <text evidence="1">In the N-terminal section; belongs to the CRISPR-associated nuclease Cas3-HD family.</text>
</comment>
<accession>A0A4R2I9F6</accession>
<evidence type="ECO:0000256" key="2">
    <source>
        <dbReference type="ARBA" id="ARBA00009046"/>
    </source>
</evidence>
<dbReference type="CDD" id="cd17930">
    <property type="entry name" value="DEXHc_cas3"/>
    <property type="match status" value="1"/>
</dbReference>
<dbReference type="NCBIfam" id="TIGR01596">
    <property type="entry name" value="cas3_HD"/>
    <property type="match status" value="1"/>
</dbReference>
<dbReference type="EMBL" id="SLWR01000016">
    <property type="protein sequence ID" value="TCO41063.1"/>
    <property type="molecule type" value="Genomic_DNA"/>
</dbReference>
<dbReference type="GO" id="GO:0046872">
    <property type="term" value="F:metal ion binding"/>
    <property type="evidence" value="ECO:0007669"/>
    <property type="project" value="UniProtKB-KW"/>
</dbReference>
<organism evidence="11 12">
    <name type="scientific">Kribbella antiqua</name>
    <dbReference type="NCBI Taxonomy" id="2512217"/>
    <lineage>
        <taxon>Bacteria</taxon>
        <taxon>Bacillati</taxon>
        <taxon>Actinomycetota</taxon>
        <taxon>Actinomycetes</taxon>
        <taxon>Propionibacteriales</taxon>
        <taxon>Kribbellaceae</taxon>
        <taxon>Kribbella</taxon>
    </lineage>
</organism>
<dbReference type="InterPro" id="IPR054712">
    <property type="entry name" value="Cas3-like_dom"/>
</dbReference>
<reference evidence="11 12" key="1">
    <citation type="journal article" date="2015" name="Stand. Genomic Sci.">
        <title>Genomic Encyclopedia of Bacterial and Archaeal Type Strains, Phase III: the genomes of soil and plant-associated and newly described type strains.</title>
        <authorList>
            <person name="Whitman W.B."/>
            <person name="Woyke T."/>
            <person name="Klenk H.P."/>
            <person name="Zhou Y."/>
            <person name="Lilburn T.G."/>
            <person name="Beck B.J."/>
            <person name="De Vos P."/>
            <person name="Vandamme P."/>
            <person name="Eisen J.A."/>
            <person name="Garrity G."/>
            <person name="Hugenholtz P."/>
            <person name="Kyrpides N.C."/>
        </authorList>
    </citation>
    <scope>NUCLEOTIDE SEQUENCE [LARGE SCALE GENOMIC DNA]</scope>
    <source>
        <strain evidence="11 12">VKM Ac-2541</strain>
    </source>
</reference>
<dbReference type="CDD" id="cd09641">
    <property type="entry name" value="Cas3''_I"/>
    <property type="match status" value="1"/>
</dbReference>
<evidence type="ECO:0000256" key="1">
    <source>
        <dbReference type="ARBA" id="ARBA00006847"/>
    </source>
</evidence>
<keyword evidence="8" id="KW-0067">ATP-binding</keyword>
<evidence type="ECO:0000256" key="5">
    <source>
        <dbReference type="ARBA" id="ARBA00022741"/>
    </source>
</evidence>
<dbReference type="GO" id="GO:0051607">
    <property type="term" value="P:defense response to virus"/>
    <property type="evidence" value="ECO:0007669"/>
    <property type="project" value="UniProtKB-KW"/>
</dbReference>
<dbReference type="SMART" id="SM00487">
    <property type="entry name" value="DEXDc"/>
    <property type="match status" value="1"/>
</dbReference>
<dbReference type="PROSITE" id="PS51643">
    <property type="entry name" value="HD_CAS3"/>
    <property type="match status" value="1"/>
</dbReference>
<dbReference type="RefSeq" id="WP_132156555.1">
    <property type="nucleotide sequence ID" value="NZ_SLWR01000016.1"/>
</dbReference>
<dbReference type="AlphaFoldDB" id="A0A4R2I9F6"/>
<dbReference type="GO" id="GO:0005524">
    <property type="term" value="F:ATP binding"/>
    <property type="evidence" value="ECO:0007669"/>
    <property type="project" value="UniProtKB-KW"/>
</dbReference>
<keyword evidence="11" id="KW-0255">Endonuclease</keyword>
<dbReference type="GO" id="GO:0003724">
    <property type="term" value="F:RNA helicase activity"/>
    <property type="evidence" value="ECO:0007669"/>
    <property type="project" value="TreeGrafter"/>
</dbReference>
<dbReference type="Gene3D" id="3.40.50.300">
    <property type="entry name" value="P-loop containing nucleotide triphosphate hydrolases"/>
    <property type="match status" value="2"/>
</dbReference>
<dbReference type="InterPro" id="IPR014001">
    <property type="entry name" value="Helicase_ATP-bd"/>
</dbReference>
<evidence type="ECO:0000256" key="9">
    <source>
        <dbReference type="ARBA" id="ARBA00023118"/>
    </source>
</evidence>
<dbReference type="InterPro" id="IPR041372">
    <property type="entry name" value="Cas3_C"/>
</dbReference>
<dbReference type="InterPro" id="IPR038257">
    <property type="entry name" value="CRISPR-assoc_Cas3_HD_sf"/>
</dbReference>
<dbReference type="Proteomes" id="UP000295573">
    <property type="component" value="Unassembled WGS sequence"/>
</dbReference>
<dbReference type="PANTHER" id="PTHR47963">
    <property type="entry name" value="DEAD-BOX ATP-DEPENDENT RNA HELICASE 47, MITOCHONDRIAL"/>
    <property type="match status" value="1"/>
</dbReference>
<dbReference type="NCBIfam" id="TIGR01587">
    <property type="entry name" value="cas3_core"/>
    <property type="match status" value="1"/>
</dbReference>
<evidence type="ECO:0000313" key="12">
    <source>
        <dbReference type="Proteomes" id="UP000295573"/>
    </source>
</evidence>
<dbReference type="Gene3D" id="1.10.3210.30">
    <property type="match status" value="1"/>
</dbReference>
<proteinExistence type="inferred from homology"/>
<evidence type="ECO:0000256" key="4">
    <source>
        <dbReference type="ARBA" id="ARBA00022723"/>
    </source>
</evidence>
<keyword evidence="9" id="KW-0051">Antiviral defense</keyword>
<dbReference type="Pfam" id="PF18019">
    <property type="entry name" value="Cas3_HD"/>
    <property type="match status" value="1"/>
</dbReference>
<keyword evidence="6" id="KW-0378">Hydrolase</keyword>
<dbReference type="PANTHER" id="PTHR47963:SF9">
    <property type="entry name" value="CRISPR-ASSOCIATED ENDONUCLEASE_HELICASE CAS3"/>
    <property type="match status" value="1"/>
</dbReference>
<dbReference type="InterPro" id="IPR050547">
    <property type="entry name" value="DEAD_box_RNA_helicases"/>
</dbReference>
<dbReference type="GO" id="GO:0003723">
    <property type="term" value="F:RNA binding"/>
    <property type="evidence" value="ECO:0007669"/>
    <property type="project" value="TreeGrafter"/>
</dbReference>
<protein>
    <submittedName>
        <fullName evidence="11">CRISPR-associated endonuclease/helicase Cas3</fullName>
    </submittedName>
</protein>
<gene>
    <name evidence="11" type="ORF">EV646_116155</name>
</gene>
<evidence type="ECO:0000256" key="8">
    <source>
        <dbReference type="ARBA" id="ARBA00022840"/>
    </source>
</evidence>
<dbReference type="Pfam" id="PF18395">
    <property type="entry name" value="Cas3_C"/>
    <property type="match status" value="1"/>
</dbReference>
<dbReference type="InterPro" id="IPR027417">
    <property type="entry name" value="P-loop_NTPase"/>
</dbReference>
<dbReference type="GO" id="GO:0004519">
    <property type="term" value="F:endonuclease activity"/>
    <property type="evidence" value="ECO:0007669"/>
    <property type="project" value="UniProtKB-KW"/>
</dbReference>
<dbReference type="Pfam" id="PF22590">
    <property type="entry name" value="Cas3-like_C_2"/>
    <property type="match status" value="1"/>
</dbReference>
<dbReference type="InterPro" id="IPR006483">
    <property type="entry name" value="CRISPR-assoc_Cas3_HD"/>
</dbReference>
<keyword evidence="5" id="KW-0547">Nucleotide-binding</keyword>
<keyword evidence="7 11" id="KW-0347">Helicase</keyword>
<feature type="domain" description="HD Cas3-type" evidence="10">
    <location>
        <begin position="21"/>
        <end position="225"/>
    </location>
</feature>
<dbReference type="GO" id="GO:0016787">
    <property type="term" value="F:hydrolase activity"/>
    <property type="evidence" value="ECO:0007669"/>
    <property type="project" value="UniProtKB-KW"/>
</dbReference>
<keyword evidence="4" id="KW-0479">Metal-binding</keyword>
<comment type="similarity">
    <text evidence="2">In the central section; belongs to the CRISPR-associated helicase Cas3 family.</text>
</comment>
<keyword evidence="12" id="KW-1185">Reference proteome</keyword>
<dbReference type="InterPro" id="IPR006474">
    <property type="entry name" value="Helicase_Cas3_CRISPR-ass_core"/>
</dbReference>
<keyword evidence="3" id="KW-0540">Nuclease</keyword>
<sequence length="944" mass="102593">MRHQSALSDAARSVWAKSLDEQGGWLPLWQHLDDSTDVARRLFAEWLAPSVAQLFAAEFGGDATAACAAVSFLAGVHDLGKATPAFAVQDTVLAKRMCDLGLYVPLTKSELPDRQLAHHSLAGHHLLVEWLVGRGWSRGVARTWGVVLGGHHGVPPDAMAEQRGRPGEVPQLFGSGAWEMVREELVQRIAIRSGAVTFLETWRDRALSQQFQVLATGVVIMSDWIASNADLFPYCSEQLPAPDGTAPRAAEALTRLRLPAPWRSPPVRLSAAELFRERFELPPGAQPRPVQEVAIDVAREMAEPGIVIIEAPMGEGKTEAALAAAEALAAQTGAGGLFVALPTQATTDAMFARIVDWLDRMDSASSPAGSSITLSHGKARFNHLFRGLMIEGRLREVGCDESSREVPHVVAAHSWLSGRKKAQLANFTVGTIDQLLFAALKSRHLMLRHLGLAGKVVIIDEIHAYDAYMSSYLAKVLTWLGAYRVPVVALSATLPADRRRALVTAYQTGMARAVPASVQIDASPVDGSVGYPVVTWTDGGRVRARVAAASGRRTTVRIDALDDDPGSLLAVLRDALAEGGTALVVRNTVRRVLDAAEVIEREFPGEVTVAHSRFITADRLRNDDALLDRFGAPGRALQRPHRHVVVASQVVEQSLDVDFDLLVTDLAPIDLILQRMGRLHRHQRGTDQRDRPERVRAARALITGADFNQSPPALEPGARRYVYGAHALLRSAAVLVPHFGGTIELPDDIAPLVQTAYGDQPLGPVDWQDAMQQAESDWLADTARREERARDFQIADPAKPGRAIVGWLSANVGEADESSEGRGQVRDGAPSLEAILVQVGADGRLHTPSWLGAPVLDLAVPSDKTPPDEVAEVLASCAIRLPLEFSNAETEKELWESTPPAWEHSPLIYRWPALFVDDAGWAVINGRRVRYTTGRGLEVMEREQ</sequence>
<dbReference type="OrthoDB" id="9810236at2"/>
<evidence type="ECO:0000259" key="10">
    <source>
        <dbReference type="PROSITE" id="PS51643"/>
    </source>
</evidence>
<comment type="caution">
    <text evidence="11">The sequence shown here is derived from an EMBL/GenBank/DDBJ whole genome shotgun (WGS) entry which is preliminary data.</text>
</comment>
<evidence type="ECO:0000256" key="7">
    <source>
        <dbReference type="ARBA" id="ARBA00022806"/>
    </source>
</evidence>
<evidence type="ECO:0000313" key="11">
    <source>
        <dbReference type="EMBL" id="TCO41063.1"/>
    </source>
</evidence>
<name>A0A4R2I9F6_9ACTN</name>
<evidence type="ECO:0000256" key="6">
    <source>
        <dbReference type="ARBA" id="ARBA00022801"/>
    </source>
</evidence>